<evidence type="ECO:0000313" key="3">
    <source>
        <dbReference type="Proteomes" id="UP001530377"/>
    </source>
</evidence>
<dbReference type="AlphaFoldDB" id="A0ABD3SH40"/>
<organism evidence="2 3">
    <name type="scientific">Cyclostephanos tholiformis</name>
    <dbReference type="NCBI Taxonomy" id="382380"/>
    <lineage>
        <taxon>Eukaryota</taxon>
        <taxon>Sar</taxon>
        <taxon>Stramenopiles</taxon>
        <taxon>Ochrophyta</taxon>
        <taxon>Bacillariophyta</taxon>
        <taxon>Coscinodiscophyceae</taxon>
        <taxon>Thalassiosirophycidae</taxon>
        <taxon>Stephanodiscales</taxon>
        <taxon>Stephanodiscaceae</taxon>
        <taxon>Cyclostephanos</taxon>
    </lineage>
</organism>
<comment type="caution">
    <text evidence="2">The sequence shown here is derived from an EMBL/GenBank/DDBJ whole genome shotgun (WGS) entry which is preliminary data.</text>
</comment>
<sequence length="300" mass="33415">MAIMLENMRKRSLDSDDASDLGSSWINKHFKLVLSNLPSFEPIPTSEISMEYQVGQDRDQHHRAPSSLMTPSADDYANLLFYESSDEDETTTSDAIVDGPPPVIVATEPPARGKAGRGSRRVSFASSLPTVHHLIDVPTARDMTPDEVSNLWISRSDLQALKSDAHSRVQDARDRILASERGGSSGVGKDNGGGGGWRYGCRVRLRSFMNTVERESDASIRGLEHRLFRRLRQTRQKLTRDVLECQAHVTGLQRFGLRGIGGTERAMLLARVSRERSVKARKLAFVDAIQDRVDVLNDCR</sequence>
<dbReference type="EMBL" id="JALLPB020000027">
    <property type="protein sequence ID" value="KAL3823892.1"/>
    <property type="molecule type" value="Genomic_DNA"/>
</dbReference>
<proteinExistence type="predicted"/>
<protein>
    <submittedName>
        <fullName evidence="2">Uncharacterized protein</fullName>
    </submittedName>
</protein>
<keyword evidence="3" id="KW-1185">Reference proteome</keyword>
<gene>
    <name evidence="2" type="ORF">ACHAXA_005474</name>
</gene>
<name>A0ABD3SH40_9STRA</name>
<accession>A0ABD3SH40</accession>
<evidence type="ECO:0000313" key="2">
    <source>
        <dbReference type="EMBL" id="KAL3823892.1"/>
    </source>
</evidence>
<reference evidence="2 3" key="1">
    <citation type="submission" date="2024-10" db="EMBL/GenBank/DDBJ databases">
        <title>Updated reference genomes for cyclostephanoid diatoms.</title>
        <authorList>
            <person name="Roberts W.R."/>
            <person name="Alverson A.J."/>
        </authorList>
    </citation>
    <scope>NUCLEOTIDE SEQUENCE [LARGE SCALE GENOMIC DNA]</scope>
    <source>
        <strain evidence="2 3">AJA228-03</strain>
    </source>
</reference>
<feature type="region of interest" description="Disordered" evidence="1">
    <location>
        <begin position="89"/>
        <end position="118"/>
    </location>
</feature>
<dbReference type="Proteomes" id="UP001530377">
    <property type="component" value="Unassembled WGS sequence"/>
</dbReference>
<evidence type="ECO:0000256" key="1">
    <source>
        <dbReference type="SAM" id="MobiDB-lite"/>
    </source>
</evidence>